<proteinExistence type="predicted"/>
<dbReference type="WBParaSite" id="ACAC_0000370101-mRNA-1">
    <property type="protein sequence ID" value="ACAC_0000370101-mRNA-1"/>
    <property type="gene ID" value="ACAC_0000370101"/>
</dbReference>
<organism evidence="1 2">
    <name type="scientific">Angiostrongylus cantonensis</name>
    <name type="common">Rat lungworm</name>
    <dbReference type="NCBI Taxonomy" id="6313"/>
    <lineage>
        <taxon>Eukaryota</taxon>
        <taxon>Metazoa</taxon>
        <taxon>Ecdysozoa</taxon>
        <taxon>Nematoda</taxon>
        <taxon>Chromadorea</taxon>
        <taxon>Rhabditida</taxon>
        <taxon>Rhabditina</taxon>
        <taxon>Rhabditomorpha</taxon>
        <taxon>Strongyloidea</taxon>
        <taxon>Metastrongylidae</taxon>
        <taxon>Angiostrongylus</taxon>
    </lineage>
</organism>
<dbReference type="AlphaFoldDB" id="A0A0K0D0V6"/>
<protein>
    <submittedName>
        <fullName evidence="2">Universal stress protein</fullName>
    </submittedName>
</protein>
<sequence length="32" mass="3548">MKGRHDFILVRTSTIANISVHLAPSVTVRKSL</sequence>
<keyword evidence="1" id="KW-1185">Reference proteome</keyword>
<reference evidence="2" key="2">
    <citation type="submission" date="2017-02" db="UniProtKB">
        <authorList>
            <consortium name="WormBaseParasite"/>
        </authorList>
    </citation>
    <scope>IDENTIFICATION</scope>
</reference>
<accession>A0A0K0D0V6</accession>
<reference evidence="1" key="1">
    <citation type="submission" date="2012-09" db="EMBL/GenBank/DDBJ databases">
        <authorList>
            <person name="Martin A.A."/>
        </authorList>
    </citation>
    <scope>NUCLEOTIDE SEQUENCE</scope>
</reference>
<dbReference type="Proteomes" id="UP000035642">
    <property type="component" value="Unassembled WGS sequence"/>
</dbReference>
<evidence type="ECO:0000313" key="2">
    <source>
        <dbReference type="WBParaSite" id="ACAC_0000370101-mRNA-1"/>
    </source>
</evidence>
<evidence type="ECO:0000313" key="1">
    <source>
        <dbReference type="Proteomes" id="UP000035642"/>
    </source>
</evidence>
<name>A0A0K0D0V6_ANGCA</name>